<dbReference type="EMBL" id="CM042886">
    <property type="protein sequence ID" value="KAI4342968.1"/>
    <property type="molecule type" value="Genomic_DNA"/>
</dbReference>
<organism evidence="1 2">
    <name type="scientific">Melastoma candidum</name>
    <dbReference type="NCBI Taxonomy" id="119954"/>
    <lineage>
        <taxon>Eukaryota</taxon>
        <taxon>Viridiplantae</taxon>
        <taxon>Streptophyta</taxon>
        <taxon>Embryophyta</taxon>
        <taxon>Tracheophyta</taxon>
        <taxon>Spermatophyta</taxon>
        <taxon>Magnoliopsida</taxon>
        <taxon>eudicotyledons</taxon>
        <taxon>Gunneridae</taxon>
        <taxon>Pentapetalae</taxon>
        <taxon>rosids</taxon>
        <taxon>malvids</taxon>
        <taxon>Myrtales</taxon>
        <taxon>Melastomataceae</taxon>
        <taxon>Melastomatoideae</taxon>
        <taxon>Melastomateae</taxon>
        <taxon>Melastoma</taxon>
    </lineage>
</organism>
<reference evidence="2" key="1">
    <citation type="journal article" date="2023" name="Front. Plant Sci.">
        <title>Chromosomal-level genome assembly of Melastoma candidum provides insights into trichome evolution.</title>
        <authorList>
            <person name="Zhong Y."/>
            <person name="Wu W."/>
            <person name="Sun C."/>
            <person name="Zou P."/>
            <person name="Liu Y."/>
            <person name="Dai S."/>
            <person name="Zhou R."/>
        </authorList>
    </citation>
    <scope>NUCLEOTIDE SEQUENCE [LARGE SCALE GENOMIC DNA]</scope>
</reference>
<dbReference type="Proteomes" id="UP001057402">
    <property type="component" value="Chromosome 7"/>
</dbReference>
<gene>
    <name evidence="1" type="ORF">MLD38_027525</name>
</gene>
<protein>
    <submittedName>
        <fullName evidence="1">Uncharacterized protein</fullName>
    </submittedName>
</protein>
<comment type="caution">
    <text evidence="1">The sequence shown here is derived from an EMBL/GenBank/DDBJ whole genome shotgun (WGS) entry which is preliminary data.</text>
</comment>
<keyword evidence="2" id="KW-1185">Reference proteome</keyword>
<proteinExistence type="predicted"/>
<evidence type="ECO:0000313" key="1">
    <source>
        <dbReference type="EMBL" id="KAI4342968.1"/>
    </source>
</evidence>
<sequence length="184" mass="19727">MPLHGNSPAPQVAAPLPYSWPPVGSPSDSGSHADALWMLQHEGQRPNSNGSANTLPFGFLATAVLVSMFLVVAVLERFLRPSSETPDDDERRGDVESQPETDGGKGRCSPPQKASLYECDISVLMPGDDVPSFIAHPAPISRPLEPPPLPSRHQLTIQRQLTTPNSSQPGPGYLGINLINSCYI</sequence>
<name>A0ACB9P2H9_9MYRT</name>
<evidence type="ECO:0000313" key="2">
    <source>
        <dbReference type="Proteomes" id="UP001057402"/>
    </source>
</evidence>
<accession>A0ACB9P2H9</accession>